<organism evidence="16 17">
    <name type="scientific">Pseudoduganella guangdongensis</name>
    <dbReference type="NCBI Taxonomy" id="2692179"/>
    <lineage>
        <taxon>Bacteria</taxon>
        <taxon>Pseudomonadati</taxon>
        <taxon>Pseudomonadota</taxon>
        <taxon>Betaproteobacteria</taxon>
        <taxon>Burkholderiales</taxon>
        <taxon>Oxalobacteraceae</taxon>
        <taxon>Telluria group</taxon>
        <taxon>Pseudoduganella</taxon>
    </lineage>
</organism>
<name>A0A6N9HMS0_9BURK</name>
<proteinExistence type="inferred from homology"/>
<evidence type="ECO:0000256" key="7">
    <source>
        <dbReference type="ARBA" id="ARBA00023077"/>
    </source>
</evidence>
<gene>
    <name evidence="16" type="ORF">GTP41_21525</name>
</gene>
<dbReference type="PANTHER" id="PTHR30069">
    <property type="entry name" value="TONB-DEPENDENT OUTER MEMBRANE RECEPTOR"/>
    <property type="match status" value="1"/>
</dbReference>
<keyword evidence="9 16" id="KW-0675">Receptor</keyword>
<dbReference type="EMBL" id="WWCJ01000019">
    <property type="protein sequence ID" value="MYN04679.1"/>
    <property type="molecule type" value="Genomic_DNA"/>
</dbReference>
<keyword evidence="6 13" id="KW-0732">Signal</keyword>
<evidence type="ECO:0000256" key="3">
    <source>
        <dbReference type="ARBA" id="ARBA00022448"/>
    </source>
</evidence>
<evidence type="ECO:0000256" key="5">
    <source>
        <dbReference type="ARBA" id="ARBA00022692"/>
    </source>
</evidence>
<dbReference type="Pfam" id="PF00593">
    <property type="entry name" value="TonB_dep_Rec_b-barrel"/>
    <property type="match status" value="1"/>
</dbReference>
<dbReference type="GO" id="GO:0015344">
    <property type="term" value="F:siderophore uptake transmembrane transporter activity"/>
    <property type="evidence" value="ECO:0007669"/>
    <property type="project" value="TreeGrafter"/>
</dbReference>
<dbReference type="AlphaFoldDB" id="A0A6N9HMS0"/>
<dbReference type="PANTHER" id="PTHR30069:SF29">
    <property type="entry name" value="HEMOGLOBIN AND HEMOGLOBIN-HAPTOGLOBIN-BINDING PROTEIN 1-RELATED"/>
    <property type="match status" value="1"/>
</dbReference>
<dbReference type="Pfam" id="PF07715">
    <property type="entry name" value="Plug"/>
    <property type="match status" value="1"/>
</dbReference>
<keyword evidence="8 11" id="KW-0472">Membrane</keyword>
<protein>
    <submittedName>
        <fullName evidence="16">TonB-dependent receptor</fullName>
    </submittedName>
</protein>
<keyword evidence="7 12" id="KW-0798">TonB box</keyword>
<dbReference type="PROSITE" id="PS52016">
    <property type="entry name" value="TONB_DEPENDENT_REC_3"/>
    <property type="match status" value="1"/>
</dbReference>
<reference evidence="16 17" key="1">
    <citation type="submission" date="2019-12" db="EMBL/GenBank/DDBJ databases">
        <title>Novel species isolated from a subtropical stream in China.</title>
        <authorList>
            <person name="Lu H."/>
        </authorList>
    </citation>
    <scope>NUCLEOTIDE SEQUENCE [LARGE SCALE GENOMIC DNA]</scope>
    <source>
        <strain evidence="16 17">DS3</strain>
    </source>
</reference>
<evidence type="ECO:0000256" key="13">
    <source>
        <dbReference type="SAM" id="SignalP"/>
    </source>
</evidence>
<dbReference type="RefSeq" id="WP_161027633.1">
    <property type="nucleotide sequence ID" value="NZ_WWCJ01000019.1"/>
</dbReference>
<dbReference type="GO" id="GO:0009279">
    <property type="term" value="C:cell outer membrane"/>
    <property type="evidence" value="ECO:0007669"/>
    <property type="project" value="UniProtKB-SubCell"/>
</dbReference>
<evidence type="ECO:0000256" key="11">
    <source>
        <dbReference type="PROSITE-ProRule" id="PRU01360"/>
    </source>
</evidence>
<dbReference type="InterPro" id="IPR039426">
    <property type="entry name" value="TonB-dep_rcpt-like"/>
</dbReference>
<comment type="similarity">
    <text evidence="2 11 12">Belongs to the TonB-dependent receptor family.</text>
</comment>
<dbReference type="Gene3D" id="2.40.170.20">
    <property type="entry name" value="TonB-dependent receptor, beta-barrel domain"/>
    <property type="match status" value="1"/>
</dbReference>
<evidence type="ECO:0000313" key="16">
    <source>
        <dbReference type="EMBL" id="MYN04679.1"/>
    </source>
</evidence>
<dbReference type="InterPro" id="IPR037066">
    <property type="entry name" value="Plug_dom_sf"/>
</dbReference>
<keyword evidence="17" id="KW-1185">Reference proteome</keyword>
<keyword evidence="5 11" id="KW-0812">Transmembrane</keyword>
<evidence type="ECO:0000256" key="10">
    <source>
        <dbReference type="ARBA" id="ARBA00023237"/>
    </source>
</evidence>
<evidence type="ECO:0000256" key="6">
    <source>
        <dbReference type="ARBA" id="ARBA00022729"/>
    </source>
</evidence>
<evidence type="ECO:0000256" key="1">
    <source>
        <dbReference type="ARBA" id="ARBA00004571"/>
    </source>
</evidence>
<dbReference type="SUPFAM" id="SSF56935">
    <property type="entry name" value="Porins"/>
    <property type="match status" value="1"/>
</dbReference>
<evidence type="ECO:0000256" key="8">
    <source>
        <dbReference type="ARBA" id="ARBA00023136"/>
    </source>
</evidence>
<accession>A0A6N9HMS0</accession>
<feature type="domain" description="TonB-dependent receptor-like beta-barrel" evidence="14">
    <location>
        <begin position="216"/>
        <end position="604"/>
    </location>
</feature>
<keyword evidence="4 11" id="KW-1134">Transmembrane beta strand</keyword>
<dbReference type="InterPro" id="IPR012910">
    <property type="entry name" value="Plug_dom"/>
</dbReference>
<sequence length="637" mass="69789">MRIACSVPLLGLAVGGAALASGDAAVPDNFANMSLEELSDVRVVSVSKREERLGDAAASIFVITAEDLRRAGARSLPEALRLAPNLHVAAAPGGTYAITARGFSGNGTNKQLVMIDGRSIYSPLFSGVFWDAQYLPMDSIERIEVVSGPGGTLWGTNAMNGVINIITKPAAAMAGSALDASWGRLQSGLAFSHGAGADGGAWRAYAMDYAMPTGARLNGRKLGDGWHFAQAGLRRDWQWGRDAFTLQGDIYRSNKGQVATREIPRPPQAHLRGANLLAHWTRQLQDGGSWSLLAYLDHTEREHTGTFHDTLNVLDVQGTYNLPQFGRHALALGAGYRFARDNVTNVSGIAFLPPRARLRWGSLFAQDTVTLSDQFNLIAGLRLERNAYTGTEFLPNLRLAWKPADDALLWTSLSRTVRAPTRLDRDTYIVQGALSLRAGPHFESEVARVLELGYRQQLGSRASYSVTLFGARYDRLRTVTAVRLPTLFTITNDMEGKTRGVEAWGNLQLAPDWRLGAGFTAMHEKFKMKPGVLDIANSTRENFDPTHTARLRSSWSLAEGRDLDVTVRRVGRLRHTEIPAYTALDLNLNWRLRPGLDLQFGASNALDRDHEETPGTQVSSPRLSLGRGVYVRVISRF</sequence>
<feature type="signal peptide" evidence="13">
    <location>
        <begin position="1"/>
        <end position="20"/>
    </location>
</feature>
<evidence type="ECO:0000256" key="9">
    <source>
        <dbReference type="ARBA" id="ARBA00023170"/>
    </source>
</evidence>
<feature type="domain" description="TonB-dependent receptor plug" evidence="15">
    <location>
        <begin position="55"/>
        <end position="162"/>
    </location>
</feature>
<dbReference type="Gene3D" id="2.170.130.10">
    <property type="entry name" value="TonB-dependent receptor, plug domain"/>
    <property type="match status" value="1"/>
</dbReference>
<dbReference type="GO" id="GO:0044718">
    <property type="term" value="P:siderophore transmembrane transport"/>
    <property type="evidence" value="ECO:0007669"/>
    <property type="project" value="TreeGrafter"/>
</dbReference>
<keyword evidence="3 11" id="KW-0813">Transport</keyword>
<evidence type="ECO:0000259" key="15">
    <source>
        <dbReference type="Pfam" id="PF07715"/>
    </source>
</evidence>
<dbReference type="Proteomes" id="UP000448575">
    <property type="component" value="Unassembled WGS sequence"/>
</dbReference>
<feature type="chain" id="PRO_5026761954" evidence="13">
    <location>
        <begin position="21"/>
        <end position="637"/>
    </location>
</feature>
<evidence type="ECO:0000256" key="4">
    <source>
        <dbReference type="ARBA" id="ARBA00022452"/>
    </source>
</evidence>
<dbReference type="InterPro" id="IPR036942">
    <property type="entry name" value="Beta-barrel_TonB_sf"/>
</dbReference>
<comment type="caution">
    <text evidence="16">The sequence shown here is derived from an EMBL/GenBank/DDBJ whole genome shotgun (WGS) entry which is preliminary data.</text>
</comment>
<evidence type="ECO:0000259" key="14">
    <source>
        <dbReference type="Pfam" id="PF00593"/>
    </source>
</evidence>
<evidence type="ECO:0000256" key="12">
    <source>
        <dbReference type="RuleBase" id="RU003357"/>
    </source>
</evidence>
<evidence type="ECO:0000256" key="2">
    <source>
        <dbReference type="ARBA" id="ARBA00009810"/>
    </source>
</evidence>
<comment type="subcellular location">
    <subcellularLocation>
        <location evidence="1 11">Cell outer membrane</location>
        <topology evidence="1 11">Multi-pass membrane protein</topology>
    </subcellularLocation>
</comment>
<dbReference type="InterPro" id="IPR000531">
    <property type="entry name" value="Beta-barrel_TonB"/>
</dbReference>
<keyword evidence="10 11" id="KW-0998">Cell outer membrane</keyword>
<evidence type="ECO:0000313" key="17">
    <source>
        <dbReference type="Proteomes" id="UP000448575"/>
    </source>
</evidence>
<dbReference type="CDD" id="cd01347">
    <property type="entry name" value="ligand_gated_channel"/>
    <property type="match status" value="1"/>
</dbReference>